<dbReference type="AlphaFoldDB" id="A0AAV3ZSP0"/>
<dbReference type="EMBL" id="BLXT01002786">
    <property type="protein sequence ID" value="GFN97527.1"/>
    <property type="molecule type" value="Genomic_DNA"/>
</dbReference>
<feature type="region of interest" description="Disordered" evidence="1">
    <location>
        <begin position="138"/>
        <end position="160"/>
    </location>
</feature>
<evidence type="ECO:0000313" key="3">
    <source>
        <dbReference type="Proteomes" id="UP000735302"/>
    </source>
</evidence>
<feature type="compositionally biased region" description="Polar residues" evidence="1">
    <location>
        <begin position="143"/>
        <end position="153"/>
    </location>
</feature>
<organism evidence="2 3">
    <name type="scientific">Plakobranchus ocellatus</name>
    <dbReference type="NCBI Taxonomy" id="259542"/>
    <lineage>
        <taxon>Eukaryota</taxon>
        <taxon>Metazoa</taxon>
        <taxon>Spiralia</taxon>
        <taxon>Lophotrochozoa</taxon>
        <taxon>Mollusca</taxon>
        <taxon>Gastropoda</taxon>
        <taxon>Heterobranchia</taxon>
        <taxon>Euthyneura</taxon>
        <taxon>Panpulmonata</taxon>
        <taxon>Sacoglossa</taxon>
        <taxon>Placobranchoidea</taxon>
        <taxon>Plakobranchidae</taxon>
        <taxon>Plakobranchus</taxon>
    </lineage>
</organism>
<sequence length="265" mass="30133">MMGQDTLWLPSSVENVNVIWLKILKRSVHITAAQKCPRGGQYSNRKVHVHANFMTWALVSGKNPCVITDYLDKVTMSELDLSPAQKHDLLFRKTMLKSSEDEDVGESCKNERKEESDEDDTDLFEDISVRLRENLNIERETAQSESSFNSNTVRPEPDVDENVNLDLSVASESESEDENMAVYDDDTELDDGADVDLVVDLDQHQQNYDSGQWQKNIKGFPKLPRFSAQPGIKVALFDDPSPLKVYKLFITDELINSWKVSMSLN</sequence>
<keyword evidence="3" id="KW-1185">Reference proteome</keyword>
<gene>
    <name evidence="2" type="ORF">PoB_002403300</name>
</gene>
<accession>A0AAV3ZSP0</accession>
<evidence type="ECO:0000256" key="1">
    <source>
        <dbReference type="SAM" id="MobiDB-lite"/>
    </source>
</evidence>
<name>A0AAV3ZSP0_9GAST</name>
<dbReference type="Proteomes" id="UP000735302">
    <property type="component" value="Unassembled WGS sequence"/>
</dbReference>
<proteinExistence type="predicted"/>
<feature type="region of interest" description="Disordered" evidence="1">
    <location>
        <begin position="101"/>
        <end position="123"/>
    </location>
</feature>
<evidence type="ECO:0000313" key="2">
    <source>
        <dbReference type="EMBL" id="GFN97527.1"/>
    </source>
</evidence>
<reference evidence="2 3" key="1">
    <citation type="journal article" date="2021" name="Elife">
        <title>Chloroplast acquisition without the gene transfer in kleptoplastic sea slugs, Plakobranchus ocellatus.</title>
        <authorList>
            <person name="Maeda T."/>
            <person name="Takahashi S."/>
            <person name="Yoshida T."/>
            <person name="Shimamura S."/>
            <person name="Takaki Y."/>
            <person name="Nagai Y."/>
            <person name="Toyoda A."/>
            <person name="Suzuki Y."/>
            <person name="Arimoto A."/>
            <person name="Ishii H."/>
            <person name="Satoh N."/>
            <person name="Nishiyama T."/>
            <person name="Hasebe M."/>
            <person name="Maruyama T."/>
            <person name="Minagawa J."/>
            <person name="Obokata J."/>
            <person name="Shigenobu S."/>
        </authorList>
    </citation>
    <scope>NUCLEOTIDE SEQUENCE [LARGE SCALE GENOMIC DNA]</scope>
</reference>
<feature type="compositionally biased region" description="Basic and acidic residues" evidence="1">
    <location>
        <begin position="106"/>
        <end position="115"/>
    </location>
</feature>
<protein>
    <submittedName>
        <fullName evidence="2">Uncharacterized protein</fullName>
    </submittedName>
</protein>
<comment type="caution">
    <text evidence="2">The sequence shown here is derived from an EMBL/GenBank/DDBJ whole genome shotgun (WGS) entry which is preliminary data.</text>
</comment>